<dbReference type="Pfam" id="PF05872">
    <property type="entry name" value="HerA_C"/>
    <property type="match status" value="1"/>
</dbReference>
<dbReference type="AlphaFoldDB" id="A0A0R1WQK8"/>
<dbReference type="SUPFAM" id="SSF52540">
    <property type="entry name" value="P-loop containing nucleoside triphosphate hydrolases"/>
    <property type="match status" value="1"/>
</dbReference>
<evidence type="ECO:0000256" key="3">
    <source>
        <dbReference type="ARBA" id="ARBA00022806"/>
    </source>
</evidence>
<keyword evidence="6" id="KW-0413">Isomerase</keyword>
<dbReference type="GO" id="GO:0005524">
    <property type="term" value="F:ATP binding"/>
    <property type="evidence" value="ECO:0007669"/>
    <property type="project" value="UniProtKB-KW"/>
</dbReference>
<dbReference type="PATRIC" id="fig|1423755.3.peg.366"/>
<dbReference type="RefSeq" id="WP_025022664.1">
    <property type="nucleotide sequence ID" value="NZ_AZGD01000011.1"/>
</dbReference>
<evidence type="ECO:0000313" key="8">
    <source>
        <dbReference type="EMBL" id="KRM20168.1"/>
    </source>
</evidence>
<dbReference type="PANTHER" id="PTHR42957:SF1">
    <property type="entry name" value="HELICASE MJ1565-RELATED"/>
    <property type="match status" value="1"/>
</dbReference>
<sequence>MQAKALVKQHLLVTGQTGSGKTTAALTMIEELKQNDQTVIILDPTGEYSHQENMVVYKLGENCYIDPGSLTAPQLLSIMDIEDDNLMKKVANAITSLKIQANLHKDKTGVYIKNNRPIKEHNEAVNQLESWMRNYNYDLLSQQVIEEYVLPYGDERADYHLLGQVYDRQKINQAWDQILDLEAKNHADIFRQIFGTRNRKGQSKLEISYVLTLFTKMKAKKRALVIDISELKKYPQSQKQVLSLIMQVILQLRMEQSKSFPITVFLDEAHRYLPNELRDLSENGMFQLLREGRKYGLNLALITQSPLDLPASMLGQFSNFLIHHLATTTEEKSLQIPNLDSRKLATLGVGQAVVCLDNAFVGMWKGKENNF</sequence>
<dbReference type="EMBL" id="AZGD01000011">
    <property type="protein sequence ID" value="KRM20168.1"/>
    <property type="molecule type" value="Genomic_DNA"/>
</dbReference>
<keyword evidence="3" id="KW-0347">Helicase</keyword>
<dbReference type="InterPro" id="IPR003593">
    <property type="entry name" value="AAA+_ATPase"/>
</dbReference>
<name>A0A0R1WQK8_9LACO</name>
<keyword evidence="2" id="KW-0378">Hydrolase</keyword>
<proteinExistence type="predicted"/>
<evidence type="ECO:0000256" key="1">
    <source>
        <dbReference type="ARBA" id="ARBA00022741"/>
    </source>
</evidence>
<keyword evidence="5" id="KW-0238">DNA-binding</keyword>
<evidence type="ECO:0000256" key="5">
    <source>
        <dbReference type="ARBA" id="ARBA00023125"/>
    </source>
</evidence>
<dbReference type="STRING" id="1423755.FC40_GL000332"/>
<dbReference type="GO" id="GO:0003677">
    <property type="term" value="F:DNA binding"/>
    <property type="evidence" value="ECO:0007669"/>
    <property type="project" value="UniProtKB-KW"/>
</dbReference>
<evidence type="ECO:0000256" key="6">
    <source>
        <dbReference type="ARBA" id="ARBA00023235"/>
    </source>
</evidence>
<evidence type="ECO:0000256" key="4">
    <source>
        <dbReference type="ARBA" id="ARBA00022840"/>
    </source>
</evidence>
<dbReference type="InterPro" id="IPR027417">
    <property type="entry name" value="P-loop_NTPase"/>
</dbReference>
<comment type="caution">
    <text evidence="8">The sequence shown here is derived from an EMBL/GenBank/DDBJ whole genome shotgun (WGS) entry which is preliminary data.</text>
</comment>
<keyword evidence="4" id="KW-0067">ATP-binding</keyword>
<evidence type="ECO:0000256" key="2">
    <source>
        <dbReference type="ARBA" id="ARBA00022801"/>
    </source>
</evidence>
<protein>
    <submittedName>
        <fullName evidence="8">ATPase</fullName>
    </submittedName>
</protein>
<organism evidence="8 9">
    <name type="scientific">Ligilactobacillus hayakitensis DSM 18933 = JCM 14209</name>
    <dbReference type="NCBI Taxonomy" id="1423755"/>
    <lineage>
        <taxon>Bacteria</taxon>
        <taxon>Bacillati</taxon>
        <taxon>Bacillota</taxon>
        <taxon>Bacilli</taxon>
        <taxon>Lactobacillales</taxon>
        <taxon>Lactobacillaceae</taxon>
        <taxon>Ligilactobacillus</taxon>
    </lineage>
</organism>
<evidence type="ECO:0000313" key="9">
    <source>
        <dbReference type="Proteomes" id="UP000051054"/>
    </source>
</evidence>
<dbReference type="InterPro" id="IPR008571">
    <property type="entry name" value="HerA-like"/>
</dbReference>
<dbReference type="InterPro" id="IPR002789">
    <property type="entry name" value="HerA_central"/>
</dbReference>
<dbReference type="Proteomes" id="UP000051054">
    <property type="component" value="Unassembled WGS sequence"/>
</dbReference>
<accession>A0A0R1WQK8</accession>
<dbReference type="PANTHER" id="PTHR42957">
    <property type="entry name" value="HELICASE MJ1565-RELATED"/>
    <property type="match status" value="1"/>
</dbReference>
<evidence type="ECO:0000259" key="7">
    <source>
        <dbReference type="SMART" id="SM00382"/>
    </source>
</evidence>
<keyword evidence="1" id="KW-0547">Nucleotide-binding</keyword>
<dbReference type="eggNOG" id="COG0433">
    <property type="taxonomic scope" value="Bacteria"/>
</dbReference>
<feature type="domain" description="AAA+ ATPase" evidence="7">
    <location>
        <begin position="7"/>
        <end position="340"/>
    </location>
</feature>
<dbReference type="GO" id="GO:0004386">
    <property type="term" value="F:helicase activity"/>
    <property type="evidence" value="ECO:0007669"/>
    <property type="project" value="UniProtKB-KW"/>
</dbReference>
<reference evidence="8 9" key="1">
    <citation type="journal article" date="2015" name="Genome Announc.">
        <title>Expanding the biotechnology potential of lactobacilli through comparative genomics of 213 strains and associated genera.</title>
        <authorList>
            <person name="Sun Z."/>
            <person name="Harris H.M."/>
            <person name="McCann A."/>
            <person name="Guo C."/>
            <person name="Argimon S."/>
            <person name="Zhang W."/>
            <person name="Yang X."/>
            <person name="Jeffery I.B."/>
            <person name="Cooney J.C."/>
            <person name="Kagawa T.F."/>
            <person name="Liu W."/>
            <person name="Song Y."/>
            <person name="Salvetti E."/>
            <person name="Wrobel A."/>
            <person name="Rasinkangas P."/>
            <person name="Parkhill J."/>
            <person name="Rea M.C."/>
            <person name="O'Sullivan O."/>
            <person name="Ritari J."/>
            <person name="Douillard F.P."/>
            <person name="Paul Ross R."/>
            <person name="Yang R."/>
            <person name="Briner A.E."/>
            <person name="Felis G.E."/>
            <person name="de Vos W.M."/>
            <person name="Barrangou R."/>
            <person name="Klaenhammer T.R."/>
            <person name="Caufield P.W."/>
            <person name="Cui Y."/>
            <person name="Zhang H."/>
            <person name="O'Toole P.W."/>
        </authorList>
    </citation>
    <scope>NUCLEOTIDE SEQUENCE [LARGE SCALE GENOMIC DNA]</scope>
    <source>
        <strain evidence="8 9">DSM 18933</strain>
    </source>
</reference>
<dbReference type="Gene3D" id="3.40.50.300">
    <property type="entry name" value="P-loop containing nucleotide triphosphate hydrolases"/>
    <property type="match status" value="2"/>
</dbReference>
<dbReference type="GO" id="GO:0016787">
    <property type="term" value="F:hydrolase activity"/>
    <property type="evidence" value="ECO:0007669"/>
    <property type="project" value="UniProtKB-KW"/>
</dbReference>
<dbReference type="SMART" id="SM00382">
    <property type="entry name" value="AAA"/>
    <property type="match status" value="1"/>
</dbReference>
<dbReference type="Pfam" id="PF01935">
    <property type="entry name" value="DUF87"/>
    <property type="match status" value="1"/>
</dbReference>
<gene>
    <name evidence="8" type="ORF">FC40_GL000332</name>
</gene>
<keyword evidence="9" id="KW-1185">Reference proteome</keyword>
<dbReference type="InterPro" id="IPR033186">
    <property type="entry name" value="HerA_C"/>
</dbReference>